<dbReference type="AlphaFoldDB" id="A0A916VLZ0"/>
<keyword evidence="2" id="KW-1185">Reference proteome</keyword>
<accession>A0A916VLZ0</accession>
<gene>
    <name evidence="1" type="ORF">GCM10011498_02780</name>
</gene>
<protein>
    <submittedName>
        <fullName evidence="1">SlyX protein</fullName>
    </submittedName>
</protein>
<dbReference type="InterPro" id="IPR007236">
    <property type="entry name" value="SlyX"/>
</dbReference>
<evidence type="ECO:0000313" key="1">
    <source>
        <dbReference type="EMBL" id="GGA06507.1"/>
    </source>
</evidence>
<name>A0A916VLZ0_9RHOB</name>
<sequence>MTDEQKMTLLEERLAHTIKTAEDLSDVVTDQAKRITLLERQVAALLELARDQSAGDGSVTFSDQPPPHY</sequence>
<evidence type="ECO:0000313" key="2">
    <source>
        <dbReference type="Proteomes" id="UP000628017"/>
    </source>
</evidence>
<reference evidence="1" key="2">
    <citation type="submission" date="2020-09" db="EMBL/GenBank/DDBJ databases">
        <authorList>
            <person name="Sun Q."/>
            <person name="Zhou Y."/>
        </authorList>
    </citation>
    <scope>NUCLEOTIDE SEQUENCE</scope>
    <source>
        <strain evidence="1">CGMCC 1.15880</strain>
    </source>
</reference>
<organism evidence="1 2">
    <name type="scientific">Neptunicoccus cionae</name>
    <dbReference type="NCBI Taxonomy" id="2035344"/>
    <lineage>
        <taxon>Bacteria</taxon>
        <taxon>Pseudomonadati</taxon>
        <taxon>Pseudomonadota</taxon>
        <taxon>Alphaproteobacteria</taxon>
        <taxon>Rhodobacterales</taxon>
        <taxon>Paracoccaceae</taxon>
        <taxon>Neptunicoccus</taxon>
    </lineage>
</organism>
<dbReference type="Proteomes" id="UP000628017">
    <property type="component" value="Unassembled WGS sequence"/>
</dbReference>
<proteinExistence type="predicted"/>
<dbReference type="EMBL" id="BMKA01000001">
    <property type="protein sequence ID" value="GGA06507.1"/>
    <property type="molecule type" value="Genomic_DNA"/>
</dbReference>
<comment type="caution">
    <text evidence="1">The sequence shown here is derived from an EMBL/GenBank/DDBJ whole genome shotgun (WGS) entry which is preliminary data.</text>
</comment>
<dbReference type="Pfam" id="PF04102">
    <property type="entry name" value="SlyX"/>
    <property type="match status" value="1"/>
</dbReference>
<reference evidence="1" key="1">
    <citation type="journal article" date="2014" name="Int. J. Syst. Evol. Microbiol.">
        <title>Complete genome sequence of Corynebacterium casei LMG S-19264T (=DSM 44701T), isolated from a smear-ripened cheese.</title>
        <authorList>
            <consortium name="US DOE Joint Genome Institute (JGI-PGF)"/>
            <person name="Walter F."/>
            <person name="Albersmeier A."/>
            <person name="Kalinowski J."/>
            <person name="Ruckert C."/>
        </authorList>
    </citation>
    <scope>NUCLEOTIDE SEQUENCE</scope>
    <source>
        <strain evidence="1">CGMCC 1.15880</strain>
    </source>
</reference>